<name>A0A0A7EFY4_9GAMM</name>
<keyword evidence="1" id="KW-0812">Transmembrane</keyword>
<dbReference type="OrthoDB" id="6195578at2"/>
<evidence type="ECO:0008006" key="4">
    <source>
        <dbReference type="Google" id="ProtNLM"/>
    </source>
</evidence>
<keyword evidence="1" id="KW-1133">Transmembrane helix</keyword>
<keyword evidence="3" id="KW-1185">Reference proteome</keyword>
<dbReference type="RefSeq" id="WP_038640434.1">
    <property type="nucleotide sequence ID" value="NZ_CP009888.1"/>
</dbReference>
<dbReference type="STRING" id="1348114.OM33_07265"/>
<sequence>MDELELRRRLYADPNTSDKDILEALEADPDANAFSKELKTLDSDIEQALNVPVPENLAERLVLNQSLHAFKTQRKKSRIHLALAASVAFLFGVSFTYLNMGAPLNLEQHALAHIYHEPSSLTNVKHDFSLQEVNAKLASFGGNFSELPNQVSYLTFCDFKGQKSLHLVFQTEQGPMTLFIVPSNNQYRTESYFSDESFDGATYQGHKANLILLGEKGQALSPYNDKLQNSLQWRI</sequence>
<dbReference type="KEGG" id="pseo:OM33_07265"/>
<organism evidence="2 3">
    <name type="scientific">Pseudoalteromonas piratica</name>
    <dbReference type="NCBI Taxonomy" id="1348114"/>
    <lineage>
        <taxon>Bacteria</taxon>
        <taxon>Pseudomonadati</taxon>
        <taxon>Pseudomonadota</taxon>
        <taxon>Gammaproteobacteria</taxon>
        <taxon>Alteromonadales</taxon>
        <taxon>Pseudoalteromonadaceae</taxon>
        <taxon>Pseudoalteromonas</taxon>
    </lineage>
</organism>
<dbReference type="HOGENOM" id="CLU_103347_0_0_6"/>
<dbReference type="InterPro" id="IPR021806">
    <property type="entry name" value="DUF3379"/>
</dbReference>
<reference evidence="2 3" key="1">
    <citation type="submission" date="2014-11" db="EMBL/GenBank/DDBJ databases">
        <title>Complete Genome Sequence of Pseudoalteromonas sp. Strain OCN003 Isolated from Kaneohe Bay, Oahu, Hawaii.</title>
        <authorList>
            <person name="Beurmann S."/>
            <person name="Videau P."/>
            <person name="Ushijima B."/>
            <person name="Smith A.M."/>
            <person name="Aeby G.S."/>
            <person name="Callahan S.M."/>
            <person name="Belcaid M."/>
        </authorList>
    </citation>
    <scope>NUCLEOTIDE SEQUENCE [LARGE SCALE GENOMIC DNA]</scope>
    <source>
        <strain evidence="2 3">OCN003</strain>
    </source>
</reference>
<dbReference type="AlphaFoldDB" id="A0A0A7EFY4"/>
<evidence type="ECO:0000313" key="2">
    <source>
        <dbReference type="EMBL" id="AIY64971.1"/>
    </source>
</evidence>
<protein>
    <recommendedName>
        <fullName evidence="4">DUF3379 domain-containing protein</fullName>
    </recommendedName>
</protein>
<evidence type="ECO:0000313" key="3">
    <source>
        <dbReference type="Proteomes" id="UP000030341"/>
    </source>
</evidence>
<dbReference type="EMBL" id="CP009888">
    <property type="protein sequence ID" value="AIY64971.1"/>
    <property type="molecule type" value="Genomic_DNA"/>
</dbReference>
<dbReference type="Pfam" id="PF11859">
    <property type="entry name" value="DUF3379"/>
    <property type="match status" value="1"/>
</dbReference>
<dbReference type="eggNOG" id="COG5662">
    <property type="taxonomic scope" value="Bacteria"/>
</dbReference>
<dbReference type="Proteomes" id="UP000030341">
    <property type="component" value="Chromosome 1"/>
</dbReference>
<proteinExistence type="predicted"/>
<feature type="transmembrane region" description="Helical" evidence="1">
    <location>
        <begin position="79"/>
        <end position="98"/>
    </location>
</feature>
<keyword evidence="1" id="KW-0472">Membrane</keyword>
<accession>A0A0A7EFY4</accession>
<gene>
    <name evidence="2" type="ORF">OM33_07265</name>
</gene>
<evidence type="ECO:0000256" key="1">
    <source>
        <dbReference type="SAM" id="Phobius"/>
    </source>
</evidence>